<evidence type="ECO:0000313" key="2">
    <source>
        <dbReference type="Proteomes" id="UP000526033"/>
    </source>
</evidence>
<dbReference type="Proteomes" id="UP000526033">
    <property type="component" value="Unassembled WGS sequence"/>
</dbReference>
<protein>
    <submittedName>
        <fullName evidence="1">Uncharacterized protein</fullName>
    </submittedName>
</protein>
<proteinExistence type="predicted"/>
<name>A0A7X9HH05_UNCKA</name>
<organism evidence="1 2">
    <name type="scientific">candidate division WWE3 bacterium</name>
    <dbReference type="NCBI Taxonomy" id="2053526"/>
    <lineage>
        <taxon>Bacteria</taxon>
        <taxon>Katanobacteria</taxon>
    </lineage>
</organism>
<dbReference type="AlphaFoldDB" id="A0A7X9HH05"/>
<evidence type="ECO:0000313" key="1">
    <source>
        <dbReference type="EMBL" id="NMB70429.1"/>
    </source>
</evidence>
<accession>A0A7X9HH05</accession>
<reference evidence="1 2" key="1">
    <citation type="journal article" date="2020" name="Biotechnol. Biofuels">
        <title>New insights from the biogas microbiome by comprehensive genome-resolved metagenomics of nearly 1600 species originating from multiple anaerobic digesters.</title>
        <authorList>
            <person name="Campanaro S."/>
            <person name="Treu L."/>
            <person name="Rodriguez-R L.M."/>
            <person name="Kovalovszki A."/>
            <person name="Ziels R.M."/>
            <person name="Maus I."/>
            <person name="Zhu X."/>
            <person name="Kougias P.G."/>
            <person name="Basile A."/>
            <person name="Luo G."/>
            <person name="Schluter A."/>
            <person name="Konstantinidis K.T."/>
            <person name="Angelidaki I."/>
        </authorList>
    </citation>
    <scope>NUCLEOTIDE SEQUENCE [LARGE SCALE GENOMIC DNA]</scope>
    <source>
        <strain evidence="1">AS27yjCOA_165</strain>
    </source>
</reference>
<sequence length="165" mass="18575">MLPQTSFGKSPKPWCDWRTVEIGGLDTTPRAMLAAIVGAGMRVTGNAQVLLDKVRFAKNRKTLNLVLVTGPLLGVSTYEKVFEAAKMQGLSLCPAEVGPVLRQRYKDQPHSEWDVIAMKPISDFYGTPYLFTLSHKDYRPSLDTWFRYPGSKWSSKNNFIFVLSD</sequence>
<comment type="caution">
    <text evidence="1">The sequence shown here is derived from an EMBL/GenBank/DDBJ whole genome shotgun (WGS) entry which is preliminary data.</text>
</comment>
<gene>
    <name evidence="1" type="ORF">GYA27_04525</name>
</gene>
<dbReference type="EMBL" id="JAAZNL010000058">
    <property type="protein sequence ID" value="NMB70429.1"/>
    <property type="molecule type" value="Genomic_DNA"/>
</dbReference>